<gene>
    <name evidence="1" type="ORF">NDU88_003419</name>
</gene>
<comment type="caution">
    <text evidence="1">The sequence shown here is derived from an EMBL/GenBank/DDBJ whole genome shotgun (WGS) entry which is preliminary data.</text>
</comment>
<dbReference type="EMBL" id="JANPWB010000003">
    <property type="protein sequence ID" value="KAJ1199585.1"/>
    <property type="molecule type" value="Genomic_DNA"/>
</dbReference>
<accession>A0AAV7VG28</accession>
<evidence type="ECO:0000313" key="2">
    <source>
        <dbReference type="Proteomes" id="UP001066276"/>
    </source>
</evidence>
<keyword evidence="2" id="KW-1185">Reference proteome</keyword>
<dbReference type="Proteomes" id="UP001066276">
    <property type="component" value="Chromosome 2_1"/>
</dbReference>
<name>A0AAV7VG28_PLEWA</name>
<evidence type="ECO:0000313" key="1">
    <source>
        <dbReference type="EMBL" id="KAJ1199585.1"/>
    </source>
</evidence>
<sequence length="63" mass="7296">PSDSAVTQLHRKNNPLCPRHQCFAPYKVISQQTLHRFSSWPTLHQGWPRFGLCTGPWKPEVID</sequence>
<proteinExistence type="predicted"/>
<reference evidence="1" key="1">
    <citation type="journal article" date="2022" name="bioRxiv">
        <title>Sequencing and chromosome-scale assembly of the giantPleurodeles waltlgenome.</title>
        <authorList>
            <person name="Brown T."/>
            <person name="Elewa A."/>
            <person name="Iarovenko S."/>
            <person name="Subramanian E."/>
            <person name="Araus A.J."/>
            <person name="Petzold A."/>
            <person name="Susuki M."/>
            <person name="Suzuki K.-i.T."/>
            <person name="Hayashi T."/>
            <person name="Toyoda A."/>
            <person name="Oliveira C."/>
            <person name="Osipova E."/>
            <person name="Leigh N.D."/>
            <person name="Simon A."/>
            <person name="Yun M.H."/>
        </authorList>
    </citation>
    <scope>NUCLEOTIDE SEQUENCE</scope>
    <source>
        <strain evidence="1">20211129_DDA</strain>
        <tissue evidence="1">Liver</tissue>
    </source>
</reference>
<organism evidence="1 2">
    <name type="scientific">Pleurodeles waltl</name>
    <name type="common">Iberian ribbed newt</name>
    <dbReference type="NCBI Taxonomy" id="8319"/>
    <lineage>
        <taxon>Eukaryota</taxon>
        <taxon>Metazoa</taxon>
        <taxon>Chordata</taxon>
        <taxon>Craniata</taxon>
        <taxon>Vertebrata</taxon>
        <taxon>Euteleostomi</taxon>
        <taxon>Amphibia</taxon>
        <taxon>Batrachia</taxon>
        <taxon>Caudata</taxon>
        <taxon>Salamandroidea</taxon>
        <taxon>Salamandridae</taxon>
        <taxon>Pleurodelinae</taxon>
        <taxon>Pleurodeles</taxon>
    </lineage>
</organism>
<dbReference type="AlphaFoldDB" id="A0AAV7VG28"/>
<protein>
    <submittedName>
        <fullName evidence="1">Uncharacterized protein</fullName>
    </submittedName>
</protein>
<feature type="non-terminal residue" evidence="1">
    <location>
        <position position="1"/>
    </location>
</feature>
<feature type="non-terminal residue" evidence="1">
    <location>
        <position position="63"/>
    </location>
</feature>